<dbReference type="AlphaFoldDB" id="A0A164R9U9"/>
<evidence type="ECO:0000313" key="7">
    <source>
        <dbReference type="EMBL" id="KZS90378.1"/>
    </source>
</evidence>
<sequence length="515" mass="56285">MARRKRSFGNVTSESPMKLRLARSQSSSSDGVDWISPTADDNYAAGDTIKGSWTSSLDFNSPTFKLCYDGGTGQTTSSDSSQANMSGGSSCGQAVTPTVSQDGQTYSVNLAVPNMSSAGTFHLKMQSDDGDLYESPNFSLSPVDNAAAPDSSGEASSVQTTSANSHSTPSVNMVSTSSGLASSPSPISFSAAASTGSTAGSIAPTASSVSPSSPASMSDAHIQAPVAALAVPLSLCGALLLVSIFMFLGQRSRAKKSLSQPLACTSSSVGSILPEKHIIEPYFVDAYTSLNAPRRPQSAKWAAPAPRLPSLRRYEPSRYDSQSSRGWDERSDREERRSSREWRQPSRASTFDRRRREDYEYGWYDADAGWRGHGRAPASERPRHRQEEDLYFDPRRSYSTYSRRMESARSARPPSYHRPEDQYYVHPTASAVDDYTHVTPHPSYSRTYSPPPRPRSETPVSIARPPPVIATDERRFFPTSETPRHDGYPDERELPPTPGLYHAVDRAVQRPYQYP</sequence>
<dbReference type="PANTHER" id="PTHR15549:SF26">
    <property type="entry name" value="AXIAL BUDDING PATTERN PROTEIN 2-RELATED"/>
    <property type="match status" value="1"/>
</dbReference>
<evidence type="ECO:0000256" key="3">
    <source>
        <dbReference type="ARBA" id="ARBA00022989"/>
    </source>
</evidence>
<feature type="compositionally biased region" description="Basic and acidic residues" evidence="5">
    <location>
        <begin position="326"/>
        <end position="351"/>
    </location>
</feature>
<feature type="region of interest" description="Disordered" evidence="5">
    <location>
        <begin position="373"/>
        <end position="515"/>
    </location>
</feature>
<feature type="compositionally biased region" description="Basic and acidic residues" evidence="5">
    <location>
        <begin position="378"/>
        <end position="396"/>
    </location>
</feature>
<feature type="compositionally biased region" description="Polar residues" evidence="5">
    <location>
        <begin position="153"/>
        <end position="174"/>
    </location>
</feature>
<organism evidence="7 8">
    <name type="scientific">Sistotremastrum niveocremeum HHB9708</name>
    <dbReference type="NCBI Taxonomy" id="1314777"/>
    <lineage>
        <taxon>Eukaryota</taxon>
        <taxon>Fungi</taxon>
        <taxon>Dikarya</taxon>
        <taxon>Basidiomycota</taxon>
        <taxon>Agaricomycotina</taxon>
        <taxon>Agaricomycetes</taxon>
        <taxon>Sistotremastrales</taxon>
        <taxon>Sistotremastraceae</taxon>
        <taxon>Sertulicium</taxon>
        <taxon>Sertulicium niveocremeum</taxon>
    </lineage>
</organism>
<dbReference type="OrthoDB" id="3245083at2759"/>
<evidence type="ECO:0000256" key="1">
    <source>
        <dbReference type="ARBA" id="ARBA00004167"/>
    </source>
</evidence>
<feature type="region of interest" description="Disordered" evidence="5">
    <location>
        <begin position="133"/>
        <end position="177"/>
    </location>
</feature>
<dbReference type="EMBL" id="KV419422">
    <property type="protein sequence ID" value="KZS90378.1"/>
    <property type="molecule type" value="Genomic_DNA"/>
</dbReference>
<proteinExistence type="predicted"/>
<gene>
    <name evidence="7" type="ORF">SISNIDRAFT_488583</name>
</gene>
<keyword evidence="3 6" id="KW-1133">Transmembrane helix</keyword>
<protein>
    <submittedName>
        <fullName evidence="7">Uncharacterized protein</fullName>
    </submittedName>
</protein>
<keyword evidence="2 6" id="KW-0812">Transmembrane</keyword>
<feature type="compositionally biased region" description="Basic and acidic residues" evidence="5">
    <location>
        <begin position="471"/>
        <end position="494"/>
    </location>
</feature>
<feature type="region of interest" description="Disordered" evidence="5">
    <location>
        <begin position="1"/>
        <end position="40"/>
    </location>
</feature>
<feature type="transmembrane region" description="Helical" evidence="6">
    <location>
        <begin position="226"/>
        <end position="248"/>
    </location>
</feature>
<keyword evidence="4 6" id="KW-0472">Membrane</keyword>
<keyword evidence="8" id="KW-1185">Reference proteome</keyword>
<reference evidence="7 8" key="1">
    <citation type="journal article" date="2016" name="Mol. Biol. Evol.">
        <title>Comparative Genomics of Early-Diverging Mushroom-Forming Fungi Provides Insights into the Origins of Lignocellulose Decay Capabilities.</title>
        <authorList>
            <person name="Nagy L.G."/>
            <person name="Riley R."/>
            <person name="Tritt A."/>
            <person name="Adam C."/>
            <person name="Daum C."/>
            <person name="Floudas D."/>
            <person name="Sun H."/>
            <person name="Yadav J.S."/>
            <person name="Pangilinan J."/>
            <person name="Larsson K.H."/>
            <person name="Matsuura K."/>
            <person name="Barry K."/>
            <person name="Labutti K."/>
            <person name="Kuo R."/>
            <person name="Ohm R.A."/>
            <person name="Bhattacharya S.S."/>
            <person name="Shirouzu T."/>
            <person name="Yoshinaga Y."/>
            <person name="Martin F.M."/>
            <person name="Grigoriev I.V."/>
            <person name="Hibbett D.S."/>
        </authorList>
    </citation>
    <scope>NUCLEOTIDE SEQUENCE [LARGE SCALE GENOMIC DNA]</scope>
    <source>
        <strain evidence="7 8">HHB9708</strain>
    </source>
</reference>
<dbReference type="GO" id="GO:0071944">
    <property type="term" value="C:cell periphery"/>
    <property type="evidence" value="ECO:0007669"/>
    <property type="project" value="UniProtKB-ARBA"/>
</dbReference>
<feature type="compositionally biased region" description="Low complexity" evidence="5">
    <location>
        <begin position="439"/>
        <end position="448"/>
    </location>
</feature>
<feature type="region of interest" description="Disordered" evidence="5">
    <location>
        <begin position="312"/>
        <end position="351"/>
    </location>
</feature>
<name>A0A164R9U9_9AGAM</name>
<evidence type="ECO:0000256" key="2">
    <source>
        <dbReference type="ARBA" id="ARBA00022692"/>
    </source>
</evidence>
<feature type="region of interest" description="Disordered" evidence="5">
    <location>
        <begin position="72"/>
        <end position="96"/>
    </location>
</feature>
<accession>A0A164R9U9</accession>
<dbReference type="Proteomes" id="UP000076722">
    <property type="component" value="Unassembled WGS sequence"/>
</dbReference>
<evidence type="ECO:0000256" key="6">
    <source>
        <dbReference type="SAM" id="Phobius"/>
    </source>
</evidence>
<evidence type="ECO:0000313" key="8">
    <source>
        <dbReference type="Proteomes" id="UP000076722"/>
    </source>
</evidence>
<dbReference type="InterPro" id="IPR051694">
    <property type="entry name" value="Immunoregulatory_rcpt-like"/>
</dbReference>
<evidence type="ECO:0000256" key="5">
    <source>
        <dbReference type="SAM" id="MobiDB-lite"/>
    </source>
</evidence>
<feature type="compositionally biased region" description="Polar residues" evidence="5">
    <location>
        <begin position="83"/>
        <end position="96"/>
    </location>
</feature>
<dbReference type="GO" id="GO:0016020">
    <property type="term" value="C:membrane"/>
    <property type="evidence" value="ECO:0007669"/>
    <property type="project" value="UniProtKB-SubCell"/>
</dbReference>
<evidence type="ECO:0000256" key="4">
    <source>
        <dbReference type="ARBA" id="ARBA00023136"/>
    </source>
</evidence>
<comment type="subcellular location">
    <subcellularLocation>
        <location evidence="1">Membrane</location>
        <topology evidence="1">Single-pass membrane protein</topology>
    </subcellularLocation>
</comment>
<dbReference type="PANTHER" id="PTHR15549">
    <property type="entry name" value="PAIRED IMMUNOGLOBULIN-LIKE TYPE 2 RECEPTOR"/>
    <property type="match status" value="1"/>
</dbReference>